<dbReference type="PANTHER" id="PTHR33308:SF9">
    <property type="entry name" value="PEPTIDOGLYCAN HYDROLASE FLGJ"/>
    <property type="match status" value="1"/>
</dbReference>
<evidence type="ECO:0000256" key="3">
    <source>
        <dbReference type="SAM" id="MobiDB-lite"/>
    </source>
</evidence>
<dbReference type="Pfam" id="PF01832">
    <property type="entry name" value="Glucosaminidase"/>
    <property type="match status" value="1"/>
</dbReference>
<sequence length="173" mass="19958">MIGGRSELAHEHHNLFGIKGTFRGMSATLPTKENINGQELQINAAFRRYLTFKESLNDYAQVLNQPLYFSAHKSKCHHYKEATEAIGRVYATDPMYHQKLNQLIEKYDLTKYDQLIKQSPKQKTSKTELDEYENPQRASQKIRTKHHKKGIVFPIIGGIGSMSLLELVKRLLK</sequence>
<dbReference type="SMART" id="SM00047">
    <property type="entry name" value="LYZ2"/>
    <property type="match status" value="1"/>
</dbReference>
<keyword evidence="6" id="KW-1185">Reference proteome</keyword>
<dbReference type="InterPro" id="IPR002901">
    <property type="entry name" value="MGlyc_endo_b_GlcNAc-like_dom"/>
</dbReference>
<evidence type="ECO:0000256" key="1">
    <source>
        <dbReference type="ARBA" id="ARBA00010266"/>
    </source>
</evidence>
<reference evidence="5 6" key="1">
    <citation type="journal article" date="2021" name="Sci. Rep.">
        <title>The distribution of antibiotic resistance genes in chicken gut microbiota commensals.</title>
        <authorList>
            <person name="Juricova H."/>
            <person name="Matiasovicova J."/>
            <person name="Kubasova T."/>
            <person name="Cejkova D."/>
            <person name="Rychlik I."/>
        </authorList>
    </citation>
    <scope>NUCLEOTIDE SEQUENCE [LARGE SCALE GENOMIC DNA]</scope>
    <source>
        <strain evidence="5 6">An574</strain>
    </source>
</reference>
<feature type="region of interest" description="Disordered" evidence="3">
    <location>
        <begin position="119"/>
        <end position="143"/>
    </location>
</feature>
<proteinExistence type="inferred from homology"/>
<evidence type="ECO:0000256" key="2">
    <source>
        <dbReference type="ARBA" id="ARBA00022801"/>
    </source>
</evidence>
<evidence type="ECO:0000259" key="4">
    <source>
        <dbReference type="SMART" id="SM00047"/>
    </source>
</evidence>
<name>A0ABS2GYT5_9LACO</name>
<comment type="caution">
    <text evidence="5">The sequence shown here is derived from an EMBL/GenBank/DDBJ whole genome shotgun (WGS) entry which is preliminary data.</text>
</comment>
<gene>
    <name evidence="5" type="ORF">H5975_03350</name>
</gene>
<dbReference type="Gene3D" id="1.10.530.10">
    <property type="match status" value="1"/>
</dbReference>
<accession>A0ABS2GYT5</accession>
<organism evidence="5 6">
    <name type="scientific">Limosilactobacillus coleohominis</name>
    <dbReference type="NCBI Taxonomy" id="181675"/>
    <lineage>
        <taxon>Bacteria</taxon>
        <taxon>Bacillati</taxon>
        <taxon>Bacillota</taxon>
        <taxon>Bacilli</taxon>
        <taxon>Lactobacillales</taxon>
        <taxon>Lactobacillaceae</taxon>
        <taxon>Limosilactobacillus</taxon>
    </lineage>
</organism>
<comment type="similarity">
    <text evidence="1">Belongs to the glycosyl hydrolase 73 family.</text>
</comment>
<dbReference type="RefSeq" id="WP_204784868.1">
    <property type="nucleotide sequence ID" value="NZ_JACJKU010000022.1"/>
</dbReference>
<keyword evidence="2" id="KW-0378">Hydrolase</keyword>
<dbReference type="PRINTS" id="PR01002">
    <property type="entry name" value="FLGFLGJ"/>
</dbReference>
<dbReference type="InterPro" id="IPR051056">
    <property type="entry name" value="Glycosyl_Hydrolase_73"/>
</dbReference>
<evidence type="ECO:0000313" key="6">
    <source>
        <dbReference type="Proteomes" id="UP000785625"/>
    </source>
</evidence>
<protein>
    <submittedName>
        <fullName evidence="5">Glucosaminidase domain-containing protein</fullName>
    </submittedName>
</protein>
<dbReference type="EMBL" id="JACJKU010000022">
    <property type="protein sequence ID" value="MBM6940534.1"/>
    <property type="molecule type" value="Genomic_DNA"/>
</dbReference>
<feature type="domain" description="Mannosyl-glycoprotein endo-beta-N-acetylglucosamidase-like" evidence="4">
    <location>
        <begin position="1"/>
        <end position="113"/>
    </location>
</feature>
<evidence type="ECO:0000313" key="5">
    <source>
        <dbReference type="EMBL" id="MBM6940534.1"/>
    </source>
</evidence>
<dbReference type="Proteomes" id="UP000785625">
    <property type="component" value="Unassembled WGS sequence"/>
</dbReference>
<dbReference type="PANTHER" id="PTHR33308">
    <property type="entry name" value="PEPTIDOGLYCAN HYDROLASE FLGJ"/>
    <property type="match status" value="1"/>
</dbReference>